<keyword evidence="3" id="KW-1185">Reference proteome</keyword>
<feature type="domain" description="Aminoglycoside phosphotransferase" evidence="1">
    <location>
        <begin position="23"/>
        <end position="252"/>
    </location>
</feature>
<dbReference type="InterPro" id="IPR051678">
    <property type="entry name" value="AGP_Transferase"/>
</dbReference>
<dbReference type="Gene3D" id="3.90.1200.10">
    <property type="match status" value="1"/>
</dbReference>
<gene>
    <name evidence="2" type="ORF">ACFFH7_18735</name>
</gene>
<dbReference type="InterPro" id="IPR002575">
    <property type="entry name" value="Aminoglycoside_PTrfase"/>
</dbReference>
<dbReference type="Gene3D" id="3.30.200.20">
    <property type="entry name" value="Phosphorylase Kinase, domain 1"/>
    <property type="match status" value="1"/>
</dbReference>
<dbReference type="Pfam" id="PF01636">
    <property type="entry name" value="APH"/>
    <property type="match status" value="1"/>
</dbReference>
<dbReference type="RefSeq" id="WP_273940091.1">
    <property type="nucleotide sequence ID" value="NZ_CP097263.1"/>
</dbReference>
<dbReference type="PANTHER" id="PTHR21310">
    <property type="entry name" value="AMINOGLYCOSIDE PHOSPHOTRANSFERASE-RELATED-RELATED"/>
    <property type="match status" value="1"/>
</dbReference>
<organism evidence="2 3">
    <name type="scientific">Kutzneria chonburiensis</name>
    <dbReference type="NCBI Taxonomy" id="1483604"/>
    <lineage>
        <taxon>Bacteria</taxon>
        <taxon>Bacillati</taxon>
        <taxon>Actinomycetota</taxon>
        <taxon>Actinomycetes</taxon>
        <taxon>Pseudonocardiales</taxon>
        <taxon>Pseudonocardiaceae</taxon>
        <taxon>Kutzneria</taxon>
    </lineage>
</organism>
<evidence type="ECO:0000313" key="2">
    <source>
        <dbReference type="EMBL" id="MFC0543545.1"/>
    </source>
</evidence>
<reference evidence="2 3" key="1">
    <citation type="submission" date="2024-09" db="EMBL/GenBank/DDBJ databases">
        <authorList>
            <person name="Sun Q."/>
            <person name="Mori K."/>
        </authorList>
    </citation>
    <scope>NUCLEOTIDE SEQUENCE [LARGE SCALE GENOMIC DNA]</scope>
    <source>
        <strain evidence="2 3">TBRC 1432</strain>
    </source>
</reference>
<dbReference type="PANTHER" id="PTHR21310:SF15">
    <property type="entry name" value="AMINOGLYCOSIDE PHOSPHOTRANSFERASE DOMAIN-CONTAINING PROTEIN"/>
    <property type="match status" value="1"/>
</dbReference>
<dbReference type="SUPFAM" id="SSF56112">
    <property type="entry name" value="Protein kinase-like (PK-like)"/>
    <property type="match status" value="1"/>
</dbReference>
<evidence type="ECO:0000313" key="3">
    <source>
        <dbReference type="Proteomes" id="UP001589810"/>
    </source>
</evidence>
<dbReference type="InterPro" id="IPR011009">
    <property type="entry name" value="Kinase-like_dom_sf"/>
</dbReference>
<sequence length="293" mass="32506">MDLLQAGLVLRPLWPDVSVTAVVPRTGGQLSPVFELRAADRVVIVKAYDEKWRWKQSKEAHVYRLLASHGVAPVPTVLRVEPDPSVIGRAFTVMTHLPGTPLSETPVDDPADVYRQLGRLLAAIHTIPQPAFGYVTTHVLDPVPDNTTYMGRQFARKLREFLELQGDPRLHDLVQSYVAAHSDLFSRCVAPVLCHNDIHEGNLLVQDGKITGLVDVENTLAGDPWLDVAKADYYSRRAQLPALLDGYGALPDDRLRLYTVYHALELWDWFASTGQPQYLDSIAADMSALVSGP</sequence>
<protein>
    <submittedName>
        <fullName evidence="2">Phosphotransferase family protein</fullName>
    </submittedName>
</protein>
<proteinExistence type="predicted"/>
<dbReference type="Proteomes" id="UP001589810">
    <property type="component" value="Unassembled WGS sequence"/>
</dbReference>
<comment type="caution">
    <text evidence="2">The sequence shown here is derived from an EMBL/GenBank/DDBJ whole genome shotgun (WGS) entry which is preliminary data.</text>
</comment>
<name>A0ABV6MTD9_9PSEU</name>
<evidence type="ECO:0000259" key="1">
    <source>
        <dbReference type="Pfam" id="PF01636"/>
    </source>
</evidence>
<accession>A0ABV6MTD9</accession>
<dbReference type="EMBL" id="JBHLUD010000006">
    <property type="protein sequence ID" value="MFC0543545.1"/>
    <property type="molecule type" value="Genomic_DNA"/>
</dbReference>